<name>A0A835XYH5_9CHLO</name>
<organism evidence="2 3">
    <name type="scientific">Edaphochlamys debaryana</name>
    <dbReference type="NCBI Taxonomy" id="47281"/>
    <lineage>
        <taxon>Eukaryota</taxon>
        <taxon>Viridiplantae</taxon>
        <taxon>Chlorophyta</taxon>
        <taxon>core chlorophytes</taxon>
        <taxon>Chlorophyceae</taxon>
        <taxon>CS clade</taxon>
        <taxon>Chlamydomonadales</taxon>
        <taxon>Chlamydomonadales incertae sedis</taxon>
        <taxon>Edaphochlamys</taxon>
    </lineage>
</organism>
<sequence length="879" mass="91005">MRVFGGTTSVELVPRHVLRSAAAGWELLKRALAEQGSQQPTWKDLLELTTGAVVSDSLRSAPSPLTEYLTALETAARDPHSAVPADLKALLGVDAADGAALAAAAGAAAHQAGTQGASSPIDAIAASLDGVAGSRFNVVYLCPDEAGLQLRVQIRYGADDGAAVAASLAGCSRRVQQLDAARTVVLLRADGRLSAVLLRERKTLRLLFDGGQASCTADGGDGGRLPPMEQGVVHMATDELPKDSVEEVALQQLLHSPLPLCTWDPNVSWSSTRQADFDHPQTLYRWEAVGDKPLGEVIREHQRKCPFKPMPGLMVPLYVEAQELDSEQEVVAQLGPAISLLEKLAKRGAVQGGLLFQTARWRRGPPATIFKAVLAFWRTVGDLLEAPAESGAASLAASDGEVSVSSAYSASHDERVAPELVLVVQEQRQRQAGSGGEVQGEAASEAAAAAAAAGRATAVGGRLRAVCVGEVKYPAGLTFEGEPVDLKDAYDNRGHPRHRQAREVIGQVFTHLRGLRACHGFISSSWNASWLVHVPWEDRSRMFVSAPFPADRGHDTSDCATMLGALSWVQYDALSWVQYDALEFAASGVFVPHGPRMAWGVPGAAPPGLGEHTPDGHQRPGGGGEGGTGPGSRRPGCACAGGASAPSGSEPLPAGASGEQRRCGTAVPETSRPPSGSGPAAATDAPTALAPGTPSSQTPEAAHPWAGGTVELDLGEALDFGHDGVLFWGQCGGCPAVIKVFTWGRHAAYQREAQAYERLRSLHGSVLPRVLAAGRLPGGLRFIALQPLHDQPLSRLPRPLAPAVQAAALAALRAAQDAHPGFVHGDVRPANFMWVAPAEGGAGAEAAGAEGAGGEGAGAAQGGSGGAAGGGGPRCVLLD</sequence>
<dbReference type="PANTHER" id="PTHR37171">
    <property type="entry name" value="SERINE/THREONINE-PROTEIN KINASE YRZF-RELATED"/>
    <property type="match status" value="1"/>
</dbReference>
<keyword evidence="3" id="KW-1185">Reference proteome</keyword>
<dbReference type="Proteomes" id="UP000612055">
    <property type="component" value="Unassembled WGS sequence"/>
</dbReference>
<dbReference type="PANTHER" id="PTHR37171:SF1">
    <property type="entry name" value="SERINE_THREONINE-PROTEIN KINASE YRZF-RELATED"/>
    <property type="match status" value="1"/>
</dbReference>
<accession>A0A835XYH5</accession>
<dbReference type="InterPro" id="IPR052396">
    <property type="entry name" value="Meiotic_Drive_Suppr_Kinase"/>
</dbReference>
<gene>
    <name evidence="2" type="ORF">HYH03_009484</name>
</gene>
<protein>
    <submittedName>
        <fullName evidence="2">Uncharacterized protein</fullName>
    </submittedName>
</protein>
<feature type="compositionally biased region" description="Gly residues" evidence="1">
    <location>
        <begin position="850"/>
        <end position="872"/>
    </location>
</feature>
<dbReference type="AlphaFoldDB" id="A0A835XYH5"/>
<evidence type="ECO:0000313" key="3">
    <source>
        <dbReference type="Proteomes" id="UP000612055"/>
    </source>
</evidence>
<dbReference type="SUPFAM" id="SSF56112">
    <property type="entry name" value="Protein kinase-like (PK-like)"/>
    <property type="match status" value="1"/>
</dbReference>
<evidence type="ECO:0000313" key="2">
    <source>
        <dbReference type="EMBL" id="KAG2492240.1"/>
    </source>
</evidence>
<feature type="region of interest" description="Disordered" evidence="1">
    <location>
        <begin position="844"/>
        <end position="872"/>
    </location>
</feature>
<feature type="compositionally biased region" description="Low complexity" evidence="1">
    <location>
        <begin position="631"/>
        <end position="658"/>
    </location>
</feature>
<feature type="region of interest" description="Disordered" evidence="1">
    <location>
        <begin position="602"/>
        <end position="704"/>
    </location>
</feature>
<dbReference type="InterPro" id="IPR011009">
    <property type="entry name" value="Kinase-like_dom_sf"/>
</dbReference>
<dbReference type="OrthoDB" id="427969at2759"/>
<feature type="compositionally biased region" description="Gly residues" evidence="1">
    <location>
        <begin position="619"/>
        <end position="630"/>
    </location>
</feature>
<evidence type="ECO:0000256" key="1">
    <source>
        <dbReference type="SAM" id="MobiDB-lite"/>
    </source>
</evidence>
<dbReference type="EMBL" id="JAEHOE010000046">
    <property type="protein sequence ID" value="KAG2492240.1"/>
    <property type="molecule type" value="Genomic_DNA"/>
</dbReference>
<proteinExistence type="predicted"/>
<comment type="caution">
    <text evidence="2">The sequence shown here is derived from an EMBL/GenBank/DDBJ whole genome shotgun (WGS) entry which is preliminary data.</text>
</comment>
<reference evidence="2" key="1">
    <citation type="journal article" date="2020" name="bioRxiv">
        <title>Comparative genomics of Chlamydomonas.</title>
        <authorList>
            <person name="Craig R.J."/>
            <person name="Hasan A.R."/>
            <person name="Ness R.W."/>
            <person name="Keightley P.D."/>
        </authorList>
    </citation>
    <scope>NUCLEOTIDE SEQUENCE</scope>
    <source>
        <strain evidence="2">CCAP 11/70</strain>
    </source>
</reference>
<feature type="compositionally biased region" description="Low complexity" evidence="1">
    <location>
        <begin position="670"/>
        <end position="694"/>
    </location>
</feature>